<feature type="compositionally biased region" description="Low complexity" evidence="1">
    <location>
        <begin position="196"/>
        <end position="208"/>
    </location>
</feature>
<keyword evidence="4" id="KW-1185">Reference proteome</keyword>
<dbReference type="SMART" id="SM00535">
    <property type="entry name" value="RIBOc"/>
    <property type="match status" value="1"/>
</dbReference>
<protein>
    <submittedName>
        <fullName evidence="3">Ribonuclease III domain-containing protein</fullName>
    </submittedName>
</protein>
<dbReference type="AlphaFoldDB" id="A0A9P5MRM6"/>
<evidence type="ECO:0000259" key="2">
    <source>
        <dbReference type="PROSITE" id="PS50142"/>
    </source>
</evidence>
<dbReference type="CDD" id="cd00593">
    <property type="entry name" value="RIBOc"/>
    <property type="match status" value="1"/>
</dbReference>
<dbReference type="Proteomes" id="UP000759537">
    <property type="component" value="Unassembled WGS sequence"/>
</dbReference>
<dbReference type="GO" id="GO:0004525">
    <property type="term" value="F:ribonuclease III activity"/>
    <property type="evidence" value="ECO:0007669"/>
    <property type="project" value="InterPro"/>
</dbReference>
<reference evidence="3" key="2">
    <citation type="journal article" date="2020" name="Nat. Commun.">
        <title>Large-scale genome sequencing of mycorrhizal fungi provides insights into the early evolution of symbiotic traits.</title>
        <authorList>
            <person name="Miyauchi S."/>
            <person name="Kiss E."/>
            <person name="Kuo A."/>
            <person name="Drula E."/>
            <person name="Kohler A."/>
            <person name="Sanchez-Garcia M."/>
            <person name="Morin E."/>
            <person name="Andreopoulos B."/>
            <person name="Barry K.W."/>
            <person name="Bonito G."/>
            <person name="Buee M."/>
            <person name="Carver A."/>
            <person name="Chen C."/>
            <person name="Cichocki N."/>
            <person name="Clum A."/>
            <person name="Culley D."/>
            <person name="Crous P.W."/>
            <person name="Fauchery L."/>
            <person name="Girlanda M."/>
            <person name="Hayes R.D."/>
            <person name="Keri Z."/>
            <person name="LaButti K."/>
            <person name="Lipzen A."/>
            <person name="Lombard V."/>
            <person name="Magnuson J."/>
            <person name="Maillard F."/>
            <person name="Murat C."/>
            <person name="Nolan M."/>
            <person name="Ohm R.A."/>
            <person name="Pangilinan J."/>
            <person name="Pereira M.F."/>
            <person name="Perotto S."/>
            <person name="Peter M."/>
            <person name="Pfister S."/>
            <person name="Riley R."/>
            <person name="Sitrit Y."/>
            <person name="Stielow J.B."/>
            <person name="Szollosi G."/>
            <person name="Zifcakova L."/>
            <person name="Stursova M."/>
            <person name="Spatafora J.W."/>
            <person name="Tedersoo L."/>
            <person name="Vaario L.M."/>
            <person name="Yamada A."/>
            <person name="Yan M."/>
            <person name="Wang P."/>
            <person name="Xu J."/>
            <person name="Bruns T."/>
            <person name="Baldrian P."/>
            <person name="Vilgalys R."/>
            <person name="Dunand C."/>
            <person name="Henrissat B."/>
            <person name="Grigoriev I.V."/>
            <person name="Hibbett D."/>
            <person name="Nagy L.G."/>
            <person name="Martin F.M."/>
        </authorList>
    </citation>
    <scope>NUCLEOTIDE SEQUENCE</scope>
    <source>
        <strain evidence="3">Prilba</strain>
    </source>
</reference>
<sequence length="377" mass="42009">MSSTGYPTLHSSASVPSIATGIQPPLPKILSEQVQKRVFTHGSLPGENKYDFQAPESDPSTDNEELAHIGDQVFGLVVTDLIQDLYPYLRVGHASRVRDHIRRKSIIAEICVSYRLHMRANLPERQAERLRDSQGVQVNVFKAYVGGLYRDQGLEVVRKWLISVVQPHVKAAYERLRDGCLPKDVLRPRVPTTYVSPPWSESALSSSPARDPSRPHRSLPPGVNVPQQGSGRGGGVECHEDMDQSRRKRRRRRSSPGDGRSGDSGSDTGRTNKRLAWDGCRHRSQPPGVNVPLPGSGRVERDVESSEGIDQSRSNRQRRLASQGGRNKDSDGTWSPHVEATYQNLRNDYHGELPRHGQCQMKWESTCPGSKLSCPPR</sequence>
<dbReference type="SUPFAM" id="SSF69065">
    <property type="entry name" value="RNase III domain-like"/>
    <property type="match status" value="1"/>
</dbReference>
<evidence type="ECO:0000256" key="1">
    <source>
        <dbReference type="SAM" id="MobiDB-lite"/>
    </source>
</evidence>
<organism evidence="3 4">
    <name type="scientific">Russula ochroleuca</name>
    <dbReference type="NCBI Taxonomy" id="152965"/>
    <lineage>
        <taxon>Eukaryota</taxon>
        <taxon>Fungi</taxon>
        <taxon>Dikarya</taxon>
        <taxon>Basidiomycota</taxon>
        <taxon>Agaricomycotina</taxon>
        <taxon>Agaricomycetes</taxon>
        <taxon>Russulales</taxon>
        <taxon>Russulaceae</taxon>
        <taxon>Russula</taxon>
    </lineage>
</organism>
<dbReference type="OrthoDB" id="2392202at2759"/>
<feature type="region of interest" description="Disordered" evidence="1">
    <location>
        <begin position="193"/>
        <end position="336"/>
    </location>
</feature>
<dbReference type="InterPro" id="IPR000999">
    <property type="entry name" value="RNase_III_dom"/>
</dbReference>
<dbReference type="EMBL" id="WHVB01000015">
    <property type="protein sequence ID" value="KAF8476302.1"/>
    <property type="molecule type" value="Genomic_DNA"/>
</dbReference>
<dbReference type="PROSITE" id="PS50142">
    <property type="entry name" value="RNASE_3_2"/>
    <property type="match status" value="1"/>
</dbReference>
<gene>
    <name evidence="3" type="ORF">DFH94DRAFT_107487</name>
</gene>
<evidence type="ECO:0000313" key="4">
    <source>
        <dbReference type="Proteomes" id="UP000759537"/>
    </source>
</evidence>
<dbReference type="InterPro" id="IPR036389">
    <property type="entry name" value="RNase_III_sf"/>
</dbReference>
<accession>A0A9P5MRM6</accession>
<name>A0A9P5MRM6_9AGAM</name>
<dbReference type="Gene3D" id="1.10.1520.10">
    <property type="entry name" value="Ribonuclease III domain"/>
    <property type="match status" value="1"/>
</dbReference>
<dbReference type="GO" id="GO:0006396">
    <property type="term" value="P:RNA processing"/>
    <property type="evidence" value="ECO:0007669"/>
    <property type="project" value="InterPro"/>
</dbReference>
<feature type="domain" description="RNase III" evidence="2">
    <location>
        <begin position="33"/>
        <end position="153"/>
    </location>
</feature>
<proteinExistence type="predicted"/>
<comment type="caution">
    <text evidence="3">The sequence shown here is derived from an EMBL/GenBank/DDBJ whole genome shotgun (WGS) entry which is preliminary data.</text>
</comment>
<reference evidence="3" key="1">
    <citation type="submission" date="2019-10" db="EMBL/GenBank/DDBJ databases">
        <authorList>
            <consortium name="DOE Joint Genome Institute"/>
            <person name="Kuo A."/>
            <person name="Miyauchi S."/>
            <person name="Kiss E."/>
            <person name="Drula E."/>
            <person name="Kohler A."/>
            <person name="Sanchez-Garcia M."/>
            <person name="Andreopoulos B."/>
            <person name="Barry K.W."/>
            <person name="Bonito G."/>
            <person name="Buee M."/>
            <person name="Carver A."/>
            <person name="Chen C."/>
            <person name="Cichocki N."/>
            <person name="Clum A."/>
            <person name="Culley D."/>
            <person name="Crous P.W."/>
            <person name="Fauchery L."/>
            <person name="Girlanda M."/>
            <person name="Hayes R."/>
            <person name="Keri Z."/>
            <person name="LaButti K."/>
            <person name="Lipzen A."/>
            <person name="Lombard V."/>
            <person name="Magnuson J."/>
            <person name="Maillard F."/>
            <person name="Morin E."/>
            <person name="Murat C."/>
            <person name="Nolan M."/>
            <person name="Ohm R."/>
            <person name="Pangilinan J."/>
            <person name="Pereira M."/>
            <person name="Perotto S."/>
            <person name="Peter M."/>
            <person name="Riley R."/>
            <person name="Sitrit Y."/>
            <person name="Stielow B."/>
            <person name="Szollosi G."/>
            <person name="Zifcakova L."/>
            <person name="Stursova M."/>
            <person name="Spatafora J.W."/>
            <person name="Tedersoo L."/>
            <person name="Vaario L.-M."/>
            <person name="Yamada A."/>
            <person name="Yan M."/>
            <person name="Wang P."/>
            <person name="Xu J."/>
            <person name="Bruns T."/>
            <person name="Baldrian P."/>
            <person name="Vilgalys R."/>
            <person name="Henrissat B."/>
            <person name="Grigoriev I.V."/>
            <person name="Hibbett D."/>
            <person name="Nagy L.G."/>
            <person name="Martin F.M."/>
        </authorList>
    </citation>
    <scope>NUCLEOTIDE SEQUENCE</scope>
    <source>
        <strain evidence="3">Prilba</strain>
    </source>
</reference>
<dbReference type="Pfam" id="PF00636">
    <property type="entry name" value="Ribonuclease_3"/>
    <property type="match status" value="1"/>
</dbReference>
<evidence type="ECO:0000313" key="3">
    <source>
        <dbReference type="EMBL" id="KAF8476302.1"/>
    </source>
</evidence>